<reference evidence="1 2" key="1">
    <citation type="submission" date="2021-05" db="EMBL/GenBank/DDBJ databases">
        <title>Comparative genomic studies on the polysaccharide-degrading batcterial strains of the Flammeovirga genus.</title>
        <authorList>
            <person name="Zewei F."/>
            <person name="Zheng Z."/>
            <person name="Yu L."/>
            <person name="Ruyue G."/>
            <person name="Yanhong M."/>
            <person name="Yuanyuan C."/>
            <person name="Jingyan G."/>
            <person name="Wenjun H."/>
        </authorList>
    </citation>
    <scope>NUCLEOTIDE SEQUENCE [LARGE SCALE GENOMIC DNA]</scope>
    <source>
        <strain evidence="1 2">YS10</strain>
    </source>
</reference>
<dbReference type="PROSITE" id="PS51257">
    <property type="entry name" value="PROKAR_LIPOPROTEIN"/>
    <property type="match status" value="1"/>
</dbReference>
<dbReference type="EMBL" id="CP076129">
    <property type="protein sequence ID" value="QWG10299.1"/>
    <property type="molecule type" value="Genomic_DNA"/>
</dbReference>
<dbReference type="Proteomes" id="UP000682802">
    <property type="component" value="Chromosome 2"/>
</dbReference>
<name>A0ABX8H310_9BACT</name>
<dbReference type="RefSeq" id="WP_144075905.1">
    <property type="nucleotide sequence ID" value="NZ_CP076129.1"/>
</dbReference>
<gene>
    <name evidence="1" type="ORF">KM029_21690</name>
</gene>
<proteinExistence type="predicted"/>
<accession>A0ABX8H310</accession>
<organism evidence="1 2">
    <name type="scientific">Flammeovirga kamogawensis</name>
    <dbReference type="NCBI Taxonomy" id="373891"/>
    <lineage>
        <taxon>Bacteria</taxon>
        <taxon>Pseudomonadati</taxon>
        <taxon>Bacteroidota</taxon>
        <taxon>Cytophagia</taxon>
        <taxon>Cytophagales</taxon>
        <taxon>Flammeovirgaceae</taxon>
        <taxon>Flammeovirga</taxon>
    </lineage>
</organism>
<evidence type="ECO:0000313" key="1">
    <source>
        <dbReference type="EMBL" id="QWG10299.1"/>
    </source>
</evidence>
<evidence type="ECO:0000313" key="2">
    <source>
        <dbReference type="Proteomes" id="UP000682802"/>
    </source>
</evidence>
<protein>
    <submittedName>
        <fullName evidence="1">Uncharacterized protein</fullName>
    </submittedName>
</protein>
<keyword evidence="2" id="KW-1185">Reference proteome</keyword>
<sequence>MVKQHPIFLLLIFFVLSCSPPNKEQSKREEINLKRDWTFTFSEKKESLLKWYISRWNSHNIQA</sequence>